<comment type="caution">
    <text evidence="2">The sequence shown here is derived from an EMBL/GenBank/DDBJ whole genome shotgun (WGS) entry which is preliminary data.</text>
</comment>
<proteinExistence type="predicted"/>
<feature type="transmembrane region" description="Helical" evidence="1">
    <location>
        <begin position="6"/>
        <end position="26"/>
    </location>
</feature>
<dbReference type="AlphaFoldDB" id="A0A7W6CTU7"/>
<name>A0A7W6CTU7_9HYPH</name>
<dbReference type="RefSeq" id="WP_183900435.1">
    <property type="nucleotide sequence ID" value="NZ_JACIDW010000006.1"/>
</dbReference>
<evidence type="ECO:0000313" key="2">
    <source>
        <dbReference type="EMBL" id="MBB3964822.1"/>
    </source>
</evidence>
<evidence type="ECO:0000313" key="3">
    <source>
        <dbReference type="Proteomes" id="UP000582090"/>
    </source>
</evidence>
<reference evidence="2 3" key="1">
    <citation type="submission" date="2020-08" db="EMBL/GenBank/DDBJ databases">
        <title>Genomic Encyclopedia of Type Strains, Phase IV (KMG-IV): sequencing the most valuable type-strain genomes for metagenomic binning, comparative biology and taxonomic classification.</title>
        <authorList>
            <person name="Goeker M."/>
        </authorList>
    </citation>
    <scope>NUCLEOTIDE SEQUENCE [LARGE SCALE GENOMIC DNA]</scope>
    <source>
        <strain evidence="2 3">DSM 26575</strain>
    </source>
</reference>
<dbReference type="Proteomes" id="UP000582090">
    <property type="component" value="Unassembled WGS sequence"/>
</dbReference>
<accession>A0A7W6CTU7</accession>
<gene>
    <name evidence="2" type="ORF">GGQ67_002485</name>
</gene>
<dbReference type="EMBL" id="JACIDW010000006">
    <property type="protein sequence ID" value="MBB3964822.1"/>
    <property type="molecule type" value="Genomic_DNA"/>
</dbReference>
<keyword evidence="3" id="KW-1185">Reference proteome</keyword>
<sequence>MSSIRFSEILVVVVAFGVIISMMLCYRSLRDAKSWSLTDALSEEVPLTKTDADGNPVDAVGKPLPPGQAPITMTLMKASSSRFIAMIGTVAILMLYVGFGLACLRRFADGEDIPDMSKGSSFFYSGIVLFAPYIVNKFSSAFSFFKP</sequence>
<evidence type="ECO:0008006" key="4">
    <source>
        <dbReference type="Google" id="ProtNLM"/>
    </source>
</evidence>
<keyword evidence="1" id="KW-1133">Transmembrane helix</keyword>
<feature type="transmembrane region" description="Helical" evidence="1">
    <location>
        <begin position="83"/>
        <end position="102"/>
    </location>
</feature>
<protein>
    <recommendedName>
        <fullName evidence="4">Transmembrane protein</fullName>
    </recommendedName>
</protein>
<evidence type="ECO:0000256" key="1">
    <source>
        <dbReference type="SAM" id="Phobius"/>
    </source>
</evidence>
<feature type="transmembrane region" description="Helical" evidence="1">
    <location>
        <begin position="122"/>
        <end position="145"/>
    </location>
</feature>
<keyword evidence="1" id="KW-0812">Transmembrane</keyword>
<keyword evidence="1" id="KW-0472">Membrane</keyword>
<organism evidence="2 3">
    <name type="scientific">Rhizobium metallidurans</name>
    <dbReference type="NCBI Taxonomy" id="1265931"/>
    <lineage>
        <taxon>Bacteria</taxon>
        <taxon>Pseudomonadati</taxon>
        <taxon>Pseudomonadota</taxon>
        <taxon>Alphaproteobacteria</taxon>
        <taxon>Hyphomicrobiales</taxon>
        <taxon>Rhizobiaceae</taxon>
        <taxon>Rhizobium/Agrobacterium group</taxon>
        <taxon>Rhizobium</taxon>
    </lineage>
</organism>